<dbReference type="PROSITE" id="PS51255">
    <property type="entry name" value="ADPK"/>
    <property type="match status" value="1"/>
</dbReference>
<organism evidence="8 9">
    <name type="scientific">Saccoglossus kowalevskii</name>
    <name type="common">Acorn worm</name>
    <dbReference type="NCBI Taxonomy" id="10224"/>
    <lineage>
        <taxon>Eukaryota</taxon>
        <taxon>Metazoa</taxon>
        <taxon>Hemichordata</taxon>
        <taxon>Enteropneusta</taxon>
        <taxon>Harrimaniidae</taxon>
        <taxon>Saccoglossus</taxon>
    </lineage>
</organism>
<keyword evidence="7" id="KW-1133">Transmembrane helix</keyword>
<evidence type="ECO:0000256" key="1">
    <source>
        <dbReference type="ARBA" id="ARBA00022490"/>
    </source>
</evidence>
<dbReference type="InterPro" id="IPR007666">
    <property type="entry name" value="ADP_PFK/GK"/>
</dbReference>
<keyword evidence="8" id="KW-1185">Reference proteome</keyword>
<gene>
    <name evidence="9" type="primary">LOC100369409</name>
</gene>
<keyword evidence="7" id="KW-0472">Membrane</keyword>
<evidence type="ECO:0000256" key="2">
    <source>
        <dbReference type="ARBA" id="ARBA00022679"/>
    </source>
</evidence>
<protein>
    <submittedName>
        <fullName evidence="9">ADP-dependent glucokinase-like</fullName>
    </submittedName>
</protein>
<keyword evidence="1" id="KW-0963">Cytoplasm</keyword>
<dbReference type="RefSeq" id="XP_002732054.1">
    <property type="nucleotide sequence ID" value="XM_002732008.2"/>
</dbReference>
<evidence type="ECO:0000313" key="9">
    <source>
        <dbReference type="RefSeq" id="XP_002732054.1"/>
    </source>
</evidence>
<keyword evidence="7" id="KW-0812">Transmembrane</keyword>
<dbReference type="SUPFAM" id="SSF53613">
    <property type="entry name" value="Ribokinase-like"/>
    <property type="match status" value="1"/>
</dbReference>
<accession>A0ABM0GKR4</accession>
<dbReference type="PANTHER" id="PTHR21208:SF1">
    <property type="entry name" value="ADP-DEPENDENT GLUCOKINASE"/>
    <property type="match status" value="1"/>
</dbReference>
<dbReference type="Pfam" id="PF04587">
    <property type="entry name" value="ADP_PFK_GK"/>
    <property type="match status" value="1"/>
</dbReference>
<evidence type="ECO:0000256" key="6">
    <source>
        <dbReference type="ARBA" id="ARBA00023152"/>
    </source>
</evidence>
<evidence type="ECO:0000256" key="4">
    <source>
        <dbReference type="ARBA" id="ARBA00022777"/>
    </source>
</evidence>
<evidence type="ECO:0000313" key="8">
    <source>
        <dbReference type="Proteomes" id="UP000694865"/>
    </source>
</evidence>
<keyword evidence="6" id="KW-0324">Glycolysis</keyword>
<dbReference type="Gene3D" id="3.40.1190.20">
    <property type="match status" value="1"/>
</dbReference>
<evidence type="ECO:0000256" key="3">
    <source>
        <dbReference type="ARBA" id="ARBA00022723"/>
    </source>
</evidence>
<dbReference type="Proteomes" id="UP000694865">
    <property type="component" value="Unplaced"/>
</dbReference>
<sequence length="473" mass="52312">MASTVKLGSVVTIIIVFAAYVYKRNLDEQLRDHLLAISNSLLRAEQNYAVTPKVKVAVGFGACEDVFVDSLELLHTMSLQPPVKEIHHDYINSSSELAEVFAFFFKHGAAAERFMSDENFFAKLVDVAKDLPDSRGALGGNAPVIANRLAIEGCEVLLGGTLSKRYMKELNDGVQVAGDVFSEDDVHLIMEYKAGETWGKYSTPRANRFIVHSDESNPLLSSLEAFQTKLPGFNPQLLIVSGLQMMDNFPSAQRKERIASLKKMLQNVPKTTKIHFELASFSEEEMVGHLVESVIPYSDSIGMNEQELANLYSLLMYGNITLVSDAYPRIATVLDHLRSIYNILHSITTENGQRPITRIHTHTLAYQVIITTRNQGWKNTMAAAAKASLTAFRHVSGSSEIDTNKAKLIMDDSFSISREEGSKRMPLNADRPVSCWQEYDYDICLAPVLVATQVRQTAGAGDNISSAGLAVQI</sequence>
<proteinExistence type="predicted"/>
<evidence type="ECO:0000256" key="7">
    <source>
        <dbReference type="SAM" id="Phobius"/>
    </source>
</evidence>
<feature type="transmembrane region" description="Helical" evidence="7">
    <location>
        <begin position="6"/>
        <end position="22"/>
    </location>
</feature>
<dbReference type="GeneID" id="100369409"/>
<dbReference type="InterPro" id="IPR029056">
    <property type="entry name" value="Ribokinase-like"/>
</dbReference>
<evidence type="ECO:0000256" key="5">
    <source>
        <dbReference type="ARBA" id="ARBA00022842"/>
    </source>
</evidence>
<keyword evidence="4" id="KW-0418">Kinase</keyword>
<keyword evidence="5" id="KW-0460">Magnesium</keyword>
<name>A0ABM0GKR4_SACKO</name>
<dbReference type="PANTHER" id="PTHR21208">
    <property type="entry name" value="ADP-DEPENDENT GLUCOKINASE"/>
    <property type="match status" value="1"/>
</dbReference>
<keyword evidence="2" id="KW-0808">Transferase</keyword>
<reference evidence="9" key="1">
    <citation type="submission" date="2025-08" db="UniProtKB">
        <authorList>
            <consortium name="RefSeq"/>
        </authorList>
    </citation>
    <scope>IDENTIFICATION</scope>
    <source>
        <tissue evidence="9">Testes</tissue>
    </source>
</reference>
<keyword evidence="3" id="KW-0479">Metal-binding</keyword>